<comment type="similarity">
    <text evidence="3 11">Belongs to the iron-sulfur dependent L-serine dehydratase family.</text>
</comment>
<keyword evidence="9 11" id="KW-0456">Lyase</keyword>
<dbReference type="EC" id="4.3.1.17" evidence="11"/>
<comment type="cofactor">
    <cofactor evidence="1 11">
        <name>[4Fe-4S] cluster</name>
        <dbReference type="ChEBI" id="CHEBI:49883"/>
    </cofactor>
</comment>
<dbReference type="PANTHER" id="PTHR30182">
    <property type="entry name" value="L-SERINE DEHYDRATASE"/>
    <property type="match status" value="1"/>
</dbReference>
<dbReference type="GeneID" id="96999120"/>
<gene>
    <name evidence="13" type="ORF">HMPREF9709_01135</name>
</gene>
<evidence type="ECO:0000256" key="6">
    <source>
        <dbReference type="ARBA" id="ARBA00022723"/>
    </source>
</evidence>
<evidence type="ECO:0000259" key="12">
    <source>
        <dbReference type="Pfam" id="PF03313"/>
    </source>
</evidence>
<comment type="catalytic activity">
    <reaction evidence="10 11">
        <text>L-serine = pyruvate + NH4(+)</text>
        <dbReference type="Rhea" id="RHEA:19169"/>
        <dbReference type="ChEBI" id="CHEBI:15361"/>
        <dbReference type="ChEBI" id="CHEBI:28938"/>
        <dbReference type="ChEBI" id="CHEBI:33384"/>
        <dbReference type="EC" id="4.3.1.17"/>
    </reaction>
</comment>
<protein>
    <recommendedName>
        <fullName evidence="11">L-serine dehydratase</fullName>
        <ecNumber evidence="11">4.3.1.17</ecNumber>
    </recommendedName>
</protein>
<dbReference type="eggNOG" id="COG1760">
    <property type="taxonomic scope" value="Bacteria"/>
</dbReference>
<evidence type="ECO:0000256" key="5">
    <source>
        <dbReference type="ARBA" id="ARBA00022485"/>
    </source>
</evidence>
<keyword evidence="8 11" id="KW-0411">Iron-sulfur</keyword>
<dbReference type="InterPro" id="IPR004642">
    <property type="entry name" value="Ser_deHydtase_asu"/>
</dbReference>
<feature type="domain" description="Serine dehydratase-like alpha subunit" evidence="12">
    <location>
        <begin position="16"/>
        <end position="278"/>
    </location>
</feature>
<dbReference type="EMBL" id="AGEI01000022">
    <property type="protein sequence ID" value="EHR33536.1"/>
    <property type="molecule type" value="Genomic_DNA"/>
</dbReference>
<dbReference type="HOGENOM" id="CLU_022305_2_0_9"/>
<evidence type="ECO:0000256" key="11">
    <source>
        <dbReference type="RuleBase" id="RU366059"/>
    </source>
</evidence>
<dbReference type="NCBIfam" id="TIGR00718">
    <property type="entry name" value="sda_alpha"/>
    <property type="match status" value="1"/>
</dbReference>
<dbReference type="PATRIC" id="fig|883114.3.peg.1125"/>
<evidence type="ECO:0000256" key="7">
    <source>
        <dbReference type="ARBA" id="ARBA00023004"/>
    </source>
</evidence>
<evidence type="ECO:0000256" key="4">
    <source>
        <dbReference type="ARBA" id="ARBA00022432"/>
    </source>
</evidence>
<evidence type="ECO:0000313" key="13">
    <source>
        <dbReference type="EMBL" id="EHR33536.1"/>
    </source>
</evidence>
<evidence type="ECO:0000256" key="1">
    <source>
        <dbReference type="ARBA" id="ARBA00001966"/>
    </source>
</evidence>
<reference evidence="13 14" key="1">
    <citation type="submission" date="2012-01" db="EMBL/GenBank/DDBJ databases">
        <title>The Genome Sequence of Helcococcus kunzii ATCC 51366.</title>
        <authorList>
            <consortium name="The Broad Institute Genome Sequencing Platform"/>
            <person name="Earl A."/>
            <person name="Ward D."/>
            <person name="Feldgarden M."/>
            <person name="Gevers D."/>
            <person name="Huys G."/>
            <person name="Young S.K."/>
            <person name="Zeng Q."/>
            <person name="Gargeya S."/>
            <person name="Fitzgerald M."/>
            <person name="Haas B."/>
            <person name="Abouelleil A."/>
            <person name="Alvarado L."/>
            <person name="Arachchi H.M."/>
            <person name="Berlin A."/>
            <person name="Chapman S.B."/>
            <person name="Gearin G."/>
            <person name="Goldberg J."/>
            <person name="Griggs A."/>
            <person name="Gujja S."/>
            <person name="Hansen M."/>
            <person name="Heiman D."/>
            <person name="Howarth C."/>
            <person name="Larimer J."/>
            <person name="Lui A."/>
            <person name="MacDonald P.J.P."/>
            <person name="McCowen C."/>
            <person name="Montmayeur A."/>
            <person name="Murphy C."/>
            <person name="Neiman D."/>
            <person name="Pearson M."/>
            <person name="Priest M."/>
            <person name="Roberts A."/>
            <person name="Saif S."/>
            <person name="Shea T."/>
            <person name="Sisk P."/>
            <person name="Stolte C."/>
            <person name="Sykes S."/>
            <person name="Wortman J."/>
            <person name="Nusbaum C."/>
            <person name="Birren B."/>
        </authorList>
    </citation>
    <scope>NUCLEOTIDE SEQUENCE [LARGE SCALE GENOMIC DNA]</scope>
    <source>
        <strain evidence="13 14">ATCC 51366</strain>
    </source>
</reference>
<evidence type="ECO:0000256" key="10">
    <source>
        <dbReference type="ARBA" id="ARBA00049406"/>
    </source>
</evidence>
<name>H3NP74_9FIRM</name>
<sequence>MFRYNSIQEIVDLANEKGVKISELVMEDQAKQFGYSVDELYKEMEKAFDVMIESTHTGMDKDLRSTSGLTGGEGYKVMEYAKNNNGGFAGDFMTRSIARAMATSNTNAAMGRILATPTAGSCGILPGVLATLYEDEKIEKEVIVKAIFTAGAFGMVVAKQASISGAEGGCQAECGSASGMAAAAIVEIKGGTPQQSADALGMCVINQLGLVCDPVAGLVEIPCIKRNASGVSIAISSASMALAGVDLYIPVDETLVAMKQVGDAMRDDLKETARGGLASTPTGKKLMEQVFGKENN</sequence>
<dbReference type="PANTHER" id="PTHR30182:SF1">
    <property type="entry name" value="L-SERINE DEHYDRATASE 1"/>
    <property type="match status" value="1"/>
</dbReference>
<dbReference type="Pfam" id="PF03313">
    <property type="entry name" value="SDH_alpha"/>
    <property type="match status" value="1"/>
</dbReference>
<dbReference type="Proteomes" id="UP000004191">
    <property type="component" value="Unassembled WGS sequence"/>
</dbReference>
<dbReference type="STRING" id="883114.HMPREF9709_01135"/>
<dbReference type="GO" id="GO:0046872">
    <property type="term" value="F:metal ion binding"/>
    <property type="evidence" value="ECO:0007669"/>
    <property type="project" value="UniProtKB-KW"/>
</dbReference>
<dbReference type="OrthoDB" id="9805537at2"/>
<evidence type="ECO:0000256" key="2">
    <source>
        <dbReference type="ARBA" id="ARBA00004742"/>
    </source>
</evidence>
<dbReference type="GO" id="GO:0003941">
    <property type="term" value="F:L-serine ammonia-lyase activity"/>
    <property type="evidence" value="ECO:0007669"/>
    <property type="project" value="UniProtKB-UniRule"/>
</dbReference>
<keyword evidence="14" id="KW-1185">Reference proteome</keyword>
<organism evidence="13 14">
    <name type="scientific">Helcococcus kunzii ATCC 51366</name>
    <dbReference type="NCBI Taxonomy" id="883114"/>
    <lineage>
        <taxon>Bacteria</taxon>
        <taxon>Bacillati</taxon>
        <taxon>Bacillota</taxon>
        <taxon>Tissierellia</taxon>
        <taxon>Tissierellales</taxon>
        <taxon>Peptoniphilaceae</taxon>
        <taxon>Helcococcus</taxon>
    </lineage>
</organism>
<accession>H3NP74</accession>
<keyword evidence="6 11" id="KW-0479">Metal-binding</keyword>
<dbReference type="AlphaFoldDB" id="H3NP74"/>
<keyword evidence="4 11" id="KW-0312">Gluconeogenesis</keyword>
<keyword evidence="5 11" id="KW-0004">4Fe-4S</keyword>
<dbReference type="GO" id="GO:0051539">
    <property type="term" value="F:4 iron, 4 sulfur cluster binding"/>
    <property type="evidence" value="ECO:0007669"/>
    <property type="project" value="UniProtKB-UniRule"/>
</dbReference>
<proteinExistence type="inferred from homology"/>
<comment type="caution">
    <text evidence="13">The sequence shown here is derived from an EMBL/GenBank/DDBJ whole genome shotgun (WGS) entry which is preliminary data.</text>
</comment>
<dbReference type="InterPro" id="IPR005130">
    <property type="entry name" value="Ser_deHydtase-like_asu"/>
</dbReference>
<evidence type="ECO:0000256" key="8">
    <source>
        <dbReference type="ARBA" id="ARBA00023014"/>
    </source>
</evidence>
<dbReference type="RefSeq" id="WP_005398649.1">
    <property type="nucleotide sequence ID" value="NZ_JH601088.1"/>
</dbReference>
<evidence type="ECO:0000256" key="9">
    <source>
        <dbReference type="ARBA" id="ARBA00023239"/>
    </source>
</evidence>
<evidence type="ECO:0000256" key="3">
    <source>
        <dbReference type="ARBA" id="ARBA00008636"/>
    </source>
</evidence>
<keyword evidence="7 11" id="KW-0408">Iron</keyword>
<dbReference type="GO" id="GO:0006094">
    <property type="term" value="P:gluconeogenesis"/>
    <property type="evidence" value="ECO:0007669"/>
    <property type="project" value="UniProtKB-KW"/>
</dbReference>
<evidence type="ECO:0000313" key="14">
    <source>
        <dbReference type="Proteomes" id="UP000004191"/>
    </source>
</evidence>
<comment type="pathway">
    <text evidence="2">Carbohydrate biosynthesis; gluconeogenesis.</text>
</comment>
<dbReference type="InterPro" id="IPR051318">
    <property type="entry name" value="Fe-S_L-Ser"/>
</dbReference>